<keyword evidence="1" id="KW-0614">Plasmid</keyword>
<protein>
    <submittedName>
        <fullName evidence="1">Uncharacterized protein</fullName>
    </submittedName>
</protein>
<evidence type="ECO:0000313" key="2">
    <source>
        <dbReference type="Proteomes" id="UP000192932"/>
    </source>
</evidence>
<name>A0A1W6AJY8_BACMY</name>
<dbReference type="AlphaFoldDB" id="A0A1W6AJY8"/>
<accession>A0A1W6AJY8</accession>
<dbReference type="Proteomes" id="UP000192932">
    <property type="component" value="Plasmid unnamed7"/>
</dbReference>
<organism evidence="1 2">
    <name type="scientific">Bacillus mycoides</name>
    <dbReference type="NCBI Taxonomy" id="1405"/>
    <lineage>
        <taxon>Bacteria</taxon>
        <taxon>Bacillati</taxon>
        <taxon>Bacillota</taxon>
        <taxon>Bacilli</taxon>
        <taxon>Bacillales</taxon>
        <taxon>Bacillaceae</taxon>
        <taxon>Bacillus</taxon>
        <taxon>Bacillus cereus group</taxon>
    </lineage>
</organism>
<gene>
    <name evidence="1" type="ORF">B7492_34315</name>
</gene>
<dbReference type="EMBL" id="CP020750">
    <property type="protein sequence ID" value="ARJ26105.1"/>
    <property type="molecule type" value="Genomic_DNA"/>
</dbReference>
<evidence type="ECO:0000313" key="1">
    <source>
        <dbReference type="EMBL" id="ARJ26105.1"/>
    </source>
</evidence>
<proteinExistence type="predicted"/>
<reference evidence="1 2" key="1">
    <citation type="submission" date="2017-04" db="EMBL/GenBank/DDBJ databases">
        <title>The Characteristic of a Fine Plant Growth-Promoting Rhizobacteria Bacillus mycoides Gnyt1 and its Whole Genome Sequencing Analysis.</title>
        <authorList>
            <person name="Li J.H."/>
            <person name="Yao T."/>
        </authorList>
    </citation>
    <scope>NUCLEOTIDE SEQUENCE [LARGE SCALE GENOMIC DNA]</scope>
    <source>
        <strain evidence="1 2">Gnyt1</strain>
        <plasmid evidence="2">Plasmid unnamed7</plasmid>
    </source>
</reference>
<geneLocation type="plasmid" evidence="1 2">
    <name>unnamed7</name>
</geneLocation>
<dbReference type="RefSeq" id="WP_085313772.1">
    <property type="nucleotide sequence ID" value="NZ_CP020750.1"/>
</dbReference>
<sequence>METVYRAKRYKFLIPSKKKKNKYLCDPDKTAIGKRIYQMAKDGYECVYPVRRVINTDSAYRTGEVDETDCFYETEMKKVN</sequence>